<dbReference type="InterPro" id="IPR036236">
    <property type="entry name" value="Znf_C2H2_sf"/>
</dbReference>
<keyword evidence="2" id="KW-0479">Metal-binding</keyword>
<dbReference type="GO" id="GO:0000981">
    <property type="term" value="F:DNA-binding transcription factor activity, RNA polymerase II-specific"/>
    <property type="evidence" value="ECO:0007669"/>
    <property type="project" value="TreeGrafter"/>
</dbReference>
<evidence type="ECO:0000256" key="9">
    <source>
        <dbReference type="PROSITE-ProRule" id="PRU00042"/>
    </source>
</evidence>
<keyword evidence="8" id="KW-0539">Nucleus</keyword>
<dbReference type="FunFam" id="3.30.160.60:FF:000912">
    <property type="entry name" value="Zinc finger protein 660"/>
    <property type="match status" value="1"/>
</dbReference>
<evidence type="ECO:0000256" key="2">
    <source>
        <dbReference type="ARBA" id="ARBA00022723"/>
    </source>
</evidence>
<keyword evidence="6" id="KW-0805">Transcription regulation</keyword>
<accession>A0A673G9R6</accession>
<dbReference type="Gene3D" id="3.30.160.60">
    <property type="entry name" value="Classic Zinc Finger"/>
    <property type="match status" value="3"/>
</dbReference>
<evidence type="ECO:0000256" key="5">
    <source>
        <dbReference type="ARBA" id="ARBA00022833"/>
    </source>
</evidence>
<evidence type="ECO:0000256" key="1">
    <source>
        <dbReference type="ARBA" id="ARBA00004123"/>
    </source>
</evidence>
<name>A0A673G9R6_9TELE</name>
<dbReference type="GO" id="GO:0043565">
    <property type="term" value="F:sequence-specific DNA binding"/>
    <property type="evidence" value="ECO:0007669"/>
    <property type="project" value="UniProtKB-ARBA"/>
</dbReference>
<dbReference type="GO" id="GO:0008270">
    <property type="term" value="F:zinc ion binding"/>
    <property type="evidence" value="ECO:0007669"/>
    <property type="project" value="UniProtKB-KW"/>
</dbReference>
<dbReference type="GO" id="GO:0045893">
    <property type="term" value="P:positive regulation of DNA-templated transcription"/>
    <property type="evidence" value="ECO:0007669"/>
    <property type="project" value="UniProtKB-ARBA"/>
</dbReference>
<dbReference type="PROSITE" id="PS00028">
    <property type="entry name" value="ZINC_FINGER_C2H2_1"/>
    <property type="match status" value="1"/>
</dbReference>
<reference evidence="11" key="1">
    <citation type="submission" date="2025-08" db="UniProtKB">
        <authorList>
            <consortium name="Ensembl"/>
        </authorList>
    </citation>
    <scope>IDENTIFICATION</scope>
</reference>
<evidence type="ECO:0000256" key="8">
    <source>
        <dbReference type="ARBA" id="ARBA00023242"/>
    </source>
</evidence>
<dbReference type="SMART" id="SM00355">
    <property type="entry name" value="ZnF_C2H2"/>
    <property type="match status" value="1"/>
</dbReference>
<keyword evidence="4 9" id="KW-0863">Zinc-finger</keyword>
<evidence type="ECO:0000256" key="7">
    <source>
        <dbReference type="ARBA" id="ARBA00023163"/>
    </source>
</evidence>
<dbReference type="AlphaFoldDB" id="A0A673G9R6"/>
<dbReference type="FunFam" id="3.30.160.60:FF:001732">
    <property type="entry name" value="Zgc:162936"/>
    <property type="match status" value="1"/>
</dbReference>
<dbReference type="Ensembl" id="ENSSRHT00000010747.1">
    <property type="protein sequence ID" value="ENSSRHP00000010406.1"/>
    <property type="gene ID" value="ENSSRHG00000005872.1"/>
</dbReference>
<keyword evidence="7" id="KW-0804">Transcription</keyword>
<evidence type="ECO:0000256" key="6">
    <source>
        <dbReference type="ARBA" id="ARBA00023015"/>
    </source>
</evidence>
<keyword evidence="3" id="KW-0677">Repeat</keyword>
<dbReference type="InterPro" id="IPR013087">
    <property type="entry name" value="Znf_C2H2_type"/>
</dbReference>
<comment type="subcellular location">
    <subcellularLocation>
        <location evidence="1">Nucleus</location>
    </subcellularLocation>
</comment>
<evidence type="ECO:0000256" key="4">
    <source>
        <dbReference type="ARBA" id="ARBA00022771"/>
    </source>
</evidence>
<dbReference type="PROSITE" id="PS50157">
    <property type="entry name" value="ZINC_FINGER_C2H2_2"/>
    <property type="match status" value="2"/>
</dbReference>
<reference evidence="11" key="2">
    <citation type="submission" date="2025-09" db="UniProtKB">
        <authorList>
            <consortium name="Ensembl"/>
        </authorList>
    </citation>
    <scope>IDENTIFICATION</scope>
</reference>
<sequence>KHNLEMHMRVHSGEKPFTCDQCGKSFTKKTSVKGHMRIHTGEKPYVCDQCGKSF</sequence>
<feature type="domain" description="C2H2-type" evidence="10">
    <location>
        <begin position="17"/>
        <end position="44"/>
    </location>
</feature>
<dbReference type="PANTHER" id="PTHR24394">
    <property type="entry name" value="ZINC FINGER PROTEIN"/>
    <property type="match status" value="1"/>
</dbReference>
<dbReference type="PANTHER" id="PTHR24394:SF48">
    <property type="entry name" value="ZINC FINGER PROTEIN 771"/>
    <property type="match status" value="1"/>
</dbReference>
<dbReference type="GO" id="GO:0005694">
    <property type="term" value="C:chromosome"/>
    <property type="evidence" value="ECO:0007669"/>
    <property type="project" value="UniProtKB-ARBA"/>
</dbReference>
<keyword evidence="5" id="KW-0862">Zinc</keyword>
<keyword evidence="12" id="KW-1185">Reference proteome</keyword>
<evidence type="ECO:0000256" key="3">
    <source>
        <dbReference type="ARBA" id="ARBA00022737"/>
    </source>
</evidence>
<dbReference type="Pfam" id="PF13465">
    <property type="entry name" value="zf-H2C2_2"/>
    <property type="match status" value="2"/>
</dbReference>
<feature type="domain" description="C2H2-type" evidence="10">
    <location>
        <begin position="1"/>
        <end position="16"/>
    </location>
</feature>
<organism evidence="11 12">
    <name type="scientific">Sinocyclocheilus rhinocerous</name>
    <dbReference type="NCBI Taxonomy" id="307959"/>
    <lineage>
        <taxon>Eukaryota</taxon>
        <taxon>Metazoa</taxon>
        <taxon>Chordata</taxon>
        <taxon>Craniata</taxon>
        <taxon>Vertebrata</taxon>
        <taxon>Euteleostomi</taxon>
        <taxon>Actinopterygii</taxon>
        <taxon>Neopterygii</taxon>
        <taxon>Teleostei</taxon>
        <taxon>Ostariophysi</taxon>
        <taxon>Cypriniformes</taxon>
        <taxon>Cyprinidae</taxon>
        <taxon>Cyprininae</taxon>
        <taxon>Sinocyclocheilus</taxon>
    </lineage>
</organism>
<proteinExistence type="predicted"/>
<dbReference type="SUPFAM" id="SSF57667">
    <property type="entry name" value="beta-beta-alpha zinc fingers"/>
    <property type="match status" value="1"/>
</dbReference>
<evidence type="ECO:0000313" key="11">
    <source>
        <dbReference type="Ensembl" id="ENSSRHP00000010406.1"/>
    </source>
</evidence>
<dbReference type="Proteomes" id="UP000472270">
    <property type="component" value="Unassembled WGS sequence"/>
</dbReference>
<protein>
    <recommendedName>
        <fullName evidence="10">C2H2-type domain-containing protein</fullName>
    </recommendedName>
</protein>
<evidence type="ECO:0000313" key="12">
    <source>
        <dbReference type="Proteomes" id="UP000472270"/>
    </source>
</evidence>
<evidence type="ECO:0000259" key="10">
    <source>
        <dbReference type="PROSITE" id="PS50157"/>
    </source>
</evidence>
<dbReference type="GO" id="GO:0005634">
    <property type="term" value="C:nucleus"/>
    <property type="evidence" value="ECO:0007669"/>
    <property type="project" value="UniProtKB-SubCell"/>
</dbReference>